<protein>
    <submittedName>
        <fullName evidence="1">Uncharacterized protein</fullName>
    </submittedName>
</protein>
<keyword evidence="2" id="KW-1185">Reference proteome</keyword>
<evidence type="ECO:0000313" key="1">
    <source>
        <dbReference type="EMBL" id="TMS32567.1"/>
    </source>
</evidence>
<dbReference type="Proteomes" id="UP000298663">
    <property type="component" value="Chromosome X"/>
</dbReference>
<proteinExistence type="predicted"/>
<reference evidence="1 2" key="1">
    <citation type="journal article" date="2015" name="Genome Biol.">
        <title>Comparative genomics of Steinernema reveals deeply conserved gene regulatory networks.</title>
        <authorList>
            <person name="Dillman A.R."/>
            <person name="Macchietto M."/>
            <person name="Porter C.F."/>
            <person name="Rogers A."/>
            <person name="Williams B."/>
            <person name="Antoshechkin I."/>
            <person name="Lee M.M."/>
            <person name="Goodwin Z."/>
            <person name="Lu X."/>
            <person name="Lewis E.E."/>
            <person name="Goodrich-Blair H."/>
            <person name="Stock S.P."/>
            <person name="Adams B.J."/>
            <person name="Sternberg P.W."/>
            <person name="Mortazavi A."/>
        </authorList>
    </citation>
    <scope>NUCLEOTIDE SEQUENCE [LARGE SCALE GENOMIC DNA]</scope>
    <source>
        <strain evidence="1 2">ALL</strain>
    </source>
</reference>
<evidence type="ECO:0000313" key="2">
    <source>
        <dbReference type="Proteomes" id="UP000298663"/>
    </source>
</evidence>
<dbReference type="EMBL" id="AZBU02000001">
    <property type="protein sequence ID" value="TMS32567.1"/>
    <property type="molecule type" value="Genomic_DNA"/>
</dbReference>
<sequence length="95" mass="10472">MLSENRKKPPRRNVFPHQRIVSKACLAQSVCVKTVYFDLASSIFAKSNFIHCVSDLKSNDKASVGSFGSSRCDSHDALNSSSVAIIGHENRCDQK</sequence>
<name>A0A4U8UK91_STECR</name>
<dbReference type="AlphaFoldDB" id="A0A4U8UK91"/>
<organism evidence="1 2">
    <name type="scientific">Steinernema carpocapsae</name>
    <name type="common">Entomopathogenic nematode</name>
    <dbReference type="NCBI Taxonomy" id="34508"/>
    <lineage>
        <taxon>Eukaryota</taxon>
        <taxon>Metazoa</taxon>
        <taxon>Ecdysozoa</taxon>
        <taxon>Nematoda</taxon>
        <taxon>Chromadorea</taxon>
        <taxon>Rhabditida</taxon>
        <taxon>Tylenchina</taxon>
        <taxon>Panagrolaimomorpha</taxon>
        <taxon>Strongyloidoidea</taxon>
        <taxon>Steinernematidae</taxon>
        <taxon>Steinernema</taxon>
    </lineage>
</organism>
<dbReference type="EMBL" id="CM016762">
    <property type="protein sequence ID" value="TMS32567.1"/>
    <property type="molecule type" value="Genomic_DNA"/>
</dbReference>
<comment type="caution">
    <text evidence="1">The sequence shown here is derived from an EMBL/GenBank/DDBJ whole genome shotgun (WGS) entry which is preliminary data.</text>
</comment>
<accession>A0A4U8UK91</accession>
<gene>
    <name evidence="1" type="ORF">L596_000387</name>
</gene>
<reference evidence="1 2" key="2">
    <citation type="journal article" date="2019" name="G3 (Bethesda)">
        <title>Hybrid Assembly of the Genome of the Entomopathogenic Nematode Steinernema carpocapsae Identifies the X-Chromosome.</title>
        <authorList>
            <person name="Serra L."/>
            <person name="Macchietto M."/>
            <person name="Macias-Munoz A."/>
            <person name="McGill C.J."/>
            <person name="Rodriguez I.M."/>
            <person name="Rodriguez B."/>
            <person name="Murad R."/>
            <person name="Mortazavi A."/>
        </authorList>
    </citation>
    <scope>NUCLEOTIDE SEQUENCE [LARGE SCALE GENOMIC DNA]</scope>
    <source>
        <strain evidence="1 2">ALL</strain>
    </source>
</reference>